<sequence length="703" mass="76883">MMSTSRLPLFFYASLLVPLVSHSLVLQRDPYVLHDCSTSGNVSSNSTFRANLNTLISNLSSNTQINYGFYSFSAGEGTNKVYATGLCRADLTTTDCSTCVNNSAHELLKLCPNEKEGIMWYMNCTVRYSNNSIFGAIEYTPTRALVAGRVSNLTESNEVLKTLFYVLRVGASAGGDFGKVAVGNASYKSQNSTIYGLMQCSPDLSESDCSNCLVGAQSYFQDCCSENAGVRILAPSCNLRIESEQFYDSTLGESPPSLSPPPVPAKSISPPPAPAKSISPPPAPAKSISPPPAPAKSISPPLVPSKGKGSNSSKIIITIVVVIILVVIITCICICISLRKKKKEKKNCLSNPDVLTGSTCEAVDEISSTESLHFHFPTIRVATDNFSDANKLGQGGFGVVYKGRLSNGQEIAVKRLSPGSGQGDLEFKNEILLVAKLRHRNLVKLRGFCLEGCERLLIYEFVPNGSLDQVIFDPAKRAYLDWQTRYKIIEGIARGLLYLHEDSRLRIIHRDLKTSNILLDDEMNPKIADFGLARLVILDQTHINTNRIVGTYGYMAPEYAYHGHFSLKSDVFSFGVLVLEMICGQKNGYFRNEENGEDLLTYAWTNWRNMTASNIIDPTLGVGSTTEIIRCIHIGLLCVQENAADRLTMASVVLMLNSNSITLSVPSRPAFFIHRNVEPDSQSDQSILLASTNDASITTLHPR</sequence>
<dbReference type="InterPro" id="IPR000719">
    <property type="entry name" value="Prot_kinase_dom"/>
</dbReference>
<keyword evidence="12 17" id="KW-0472">Membrane</keyword>
<evidence type="ECO:0000256" key="9">
    <source>
        <dbReference type="ARBA" id="ARBA00022777"/>
    </source>
</evidence>
<evidence type="ECO:0000256" key="8">
    <source>
        <dbReference type="ARBA" id="ARBA00022741"/>
    </source>
</evidence>
<keyword evidence="4" id="KW-0808">Transferase</keyword>
<keyword evidence="3" id="KW-0597">Phosphoprotein</keyword>
<dbReference type="InParanoid" id="A0A7N2LSW0"/>
<feature type="binding site" evidence="15">
    <location>
        <position position="414"/>
    </location>
    <ligand>
        <name>ATP</name>
        <dbReference type="ChEBI" id="CHEBI:30616"/>
    </ligand>
</feature>
<keyword evidence="2" id="KW-0723">Serine/threonine-protein kinase</keyword>
<evidence type="ECO:0000256" key="3">
    <source>
        <dbReference type="ARBA" id="ARBA00022553"/>
    </source>
</evidence>
<evidence type="ECO:0000256" key="7">
    <source>
        <dbReference type="ARBA" id="ARBA00022737"/>
    </source>
</evidence>
<dbReference type="OMA" id="NNSAHEL"/>
<dbReference type="PROSITE" id="PS00107">
    <property type="entry name" value="PROTEIN_KINASE_ATP"/>
    <property type="match status" value="1"/>
</dbReference>
<evidence type="ECO:0000256" key="5">
    <source>
        <dbReference type="ARBA" id="ARBA00022692"/>
    </source>
</evidence>
<evidence type="ECO:0000259" key="20">
    <source>
        <dbReference type="PROSITE" id="PS51473"/>
    </source>
</evidence>
<dbReference type="GO" id="GO:0009737">
    <property type="term" value="P:response to abscisic acid"/>
    <property type="evidence" value="ECO:0007669"/>
    <property type="project" value="UniProtKB-ARBA"/>
</dbReference>
<evidence type="ECO:0000259" key="19">
    <source>
        <dbReference type="PROSITE" id="PS50011"/>
    </source>
</evidence>
<dbReference type="Gramene" id="QL05p076814:mrna">
    <property type="protein sequence ID" value="QL05p076814:mrna"/>
    <property type="gene ID" value="QL05p076814"/>
</dbReference>
<feature type="chain" id="PRO_5029891744" evidence="18">
    <location>
        <begin position="23"/>
        <end position="703"/>
    </location>
</feature>
<dbReference type="FunFam" id="3.30.430.20:FF:000003">
    <property type="entry name" value="Cysteine-rich RLK (RECEPTOR-like protein kinase) 10"/>
    <property type="match status" value="1"/>
</dbReference>
<evidence type="ECO:0000256" key="2">
    <source>
        <dbReference type="ARBA" id="ARBA00022527"/>
    </source>
</evidence>
<keyword evidence="6 18" id="KW-0732">Signal</keyword>
<feature type="region of interest" description="Disordered" evidence="16">
    <location>
        <begin position="249"/>
        <end position="310"/>
    </location>
</feature>
<evidence type="ECO:0000313" key="21">
    <source>
        <dbReference type="EnsemblPlants" id="QL05p076814:mrna"/>
    </source>
</evidence>
<dbReference type="Pfam" id="PF01657">
    <property type="entry name" value="Stress-antifung"/>
    <property type="match status" value="2"/>
</dbReference>
<dbReference type="PANTHER" id="PTHR27002">
    <property type="entry name" value="RECEPTOR-LIKE SERINE/THREONINE-PROTEIN KINASE SD1-8"/>
    <property type="match status" value="1"/>
</dbReference>
<dbReference type="CDD" id="cd23509">
    <property type="entry name" value="Gnk2-like"/>
    <property type="match status" value="2"/>
</dbReference>
<feature type="transmembrane region" description="Helical" evidence="17">
    <location>
        <begin position="315"/>
        <end position="338"/>
    </location>
</feature>
<dbReference type="InterPro" id="IPR038408">
    <property type="entry name" value="GNK2_sf"/>
</dbReference>
<evidence type="ECO:0000256" key="11">
    <source>
        <dbReference type="ARBA" id="ARBA00022989"/>
    </source>
</evidence>
<evidence type="ECO:0000256" key="12">
    <source>
        <dbReference type="ARBA" id="ARBA00023136"/>
    </source>
</evidence>
<evidence type="ECO:0000256" key="17">
    <source>
        <dbReference type="SAM" id="Phobius"/>
    </source>
</evidence>
<keyword evidence="22" id="KW-1185">Reference proteome</keyword>
<keyword evidence="10 15" id="KW-0067">ATP-binding</keyword>
<evidence type="ECO:0000313" key="22">
    <source>
        <dbReference type="Proteomes" id="UP000594261"/>
    </source>
</evidence>
<dbReference type="Pfam" id="PF00069">
    <property type="entry name" value="Pkinase"/>
    <property type="match status" value="1"/>
</dbReference>
<reference evidence="21 22" key="1">
    <citation type="journal article" date="2016" name="G3 (Bethesda)">
        <title>First Draft Assembly and Annotation of the Genome of a California Endemic Oak Quercus lobata Nee (Fagaceae).</title>
        <authorList>
            <person name="Sork V.L."/>
            <person name="Fitz-Gibbon S.T."/>
            <person name="Puiu D."/>
            <person name="Crepeau M."/>
            <person name="Gugger P.F."/>
            <person name="Sherman R."/>
            <person name="Stevens K."/>
            <person name="Langley C.H."/>
            <person name="Pellegrini M."/>
            <person name="Salzberg S.L."/>
        </authorList>
    </citation>
    <scope>NUCLEOTIDE SEQUENCE [LARGE SCALE GENOMIC DNA]</scope>
    <source>
        <strain evidence="21 22">cv. SW786</strain>
    </source>
</reference>
<dbReference type="FunFam" id="3.30.200.20:FF:000142">
    <property type="entry name" value="Cysteine-rich receptor-like protein kinase 10"/>
    <property type="match status" value="1"/>
</dbReference>
<feature type="signal peptide" evidence="18">
    <location>
        <begin position="1"/>
        <end position="22"/>
    </location>
</feature>
<dbReference type="CDD" id="cd14066">
    <property type="entry name" value="STKc_IRAK"/>
    <property type="match status" value="1"/>
</dbReference>
<evidence type="ECO:0000256" key="4">
    <source>
        <dbReference type="ARBA" id="ARBA00022679"/>
    </source>
</evidence>
<keyword evidence="8 15" id="KW-0547">Nucleotide-binding</keyword>
<evidence type="ECO:0000256" key="14">
    <source>
        <dbReference type="ARBA" id="ARBA00023180"/>
    </source>
</evidence>
<dbReference type="InterPro" id="IPR011009">
    <property type="entry name" value="Kinase-like_dom_sf"/>
</dbReference>
<dbReference type="EMBL" id="LRBV02000005">
    <property type="status" value="NOT_ANNOTATED_CDS"/>
    <property type="molecule type" value="Genomic_DNA"/>
</dbReference>
<dbReference type="PROSITE" id="PS50011">
    <property type="entry name" value="PROTEIN_KINASE_DOM"/>
    <property type="match status" value="1"/>
</dbReference>
<comment type="subcellular location">
    <subcellularLocation>
        <location evidence="1">Membrane</location>
        <topology evidence="1">Single-pass membrane protein</topology>
    </subcellularLocation>
</comment>
<dbReference type="SMART" id="SM00220">
    <property type="entry name" value="S_TKc"/>
    <property type="match status" value="1"/>
</dbReference>
<dbReference type="PROSITE" id="PS51473">
    <property type="entry name" value="GNK2"/>
    <property type="match status" value="2"/>
</dbReference>
<keyword evidence="11 17" id="KW-1133">Transmembrane helix</keyword>
<dbReference type="EnsemblPlants" id="QL05p076814:mrna">
    <property type="protein sequence ID" value="QL05p076814:mrna"/>
    <property type="gene ID" value="QL05p076814"/>
</dbReference>
<evidence type="ECO:0000256" key="15">
    <source>
        <dbReference type="PROSITE-ProRule" id="PRU10141"/>
    </source>
</evidence>
<dbReference type="GO" id="GO:0005524">
    <property type="term" value="F:ATP binding"/>
    <property type="evidence" value="ECO:0007669"/>
    <property type="project" value="UniProtKB-UniRule"/>
</dbReference>
<accession>A0A7N2LSW0</accession>
<dbReference type="FunFam" id="1.10.510.10:FF:000343">
    <property type="entry name" value="Cysteine-rich receptor-like protein kinase 28"/>
    <property type="match status" value="1"/>
</dbReference>
<keyword evidence="13" id="KW-0675">Receptor</keyword>
<feature type="domain" description="Gnk2-homologous" evidence="20">
    <location>
        <begin position="30"/>
        <end position="133"/>
    </location>
</feature>
<evidence type="ECO:0000256" key="18">
    <source>
        <dbReference type="SAM" id="SignalP"/>
    </source>
</evidence>
<organism evidence="21 22">
    <name type="scientific">Quercus lobata</name>
    <name type="common">Valley oak</name>
    <dbReference type="NCBI Taxonomy" id="97700"/>
    <lineage>
        <taxon>Eukaryota</taxon>
        <taxon>Viridiplantae</taxon>
        <taxon>Streptophyta</taxon>
        <taxon>Embryophyta</taxon>
        <taxon>Tracheophyta</taxon>
        <taxon>Spermatophyta</taxon>
        <taxon>Magnoliopsida</taxon>
        <taxon>eudicotyledons</taxon>
        <taxon>Gunneridae</taxon>
        <taxon>Pentapetalae</taxon>
        <taxon>rosids</taxon>
        <taxon>fabids</taxon>
        <taxon>Fagales</taxon>
        <taxon>Fagaceae</taxon>
        <taxon>Quercus</taxon>
    </lineage>
</organism>
<dbReference type="InterPro" id="IPR017441">
    <property type="entry name" value="Protein_kinase_ATP_BS"/>
</dbReference>
<feature type="compositionally biased region" description="Pro residues" evidence="16">
    <location>
        <begin position="257"/>
        <end position="294"/>
    </location>
</feature>
<dbReference type="PANTHER" id="PTHR27002:SF1104">
    <property type="entry name" value="CYSTEINE-RICH RECEPTOR-LIKE PROTEIN KINASE 27-RELATED"/>
    <property type="match status" value="1"/>
</dbReference>
<evidence type="ECO:0000256" key="6">
    <source>
        <dbReference type="ARBA" id="ARBA00022729"/>
    </source>
</evidence>
<proteinExistence type="predicted"/>
<evidence type="ECO:0000256" key="16">
    <source>
        <dbReference type="SAM" id="MobiDB-lite"/>
    </source>
</evidence>
<dbReference type="Gene3D" id="1.10.510.10">
    <property type="entry name" value="Transferase(Phosphotransferase) domain 1"/>
    <property type="match status" value="1"/>
</dbReference>
<dbReference type="InterPro" id="IPR002902">
    <property type="entry name" value="GNK2"/>
</dbReference>
<feature type="domain" description="Protein kinase" evidence="19">
    <location>
        <begin position="386"/>
        <end position="671"/>
    </location>
</feature>
<evidence type="ECO:0000256" key="1">
    <source>
        <dbReference type="ARBA" id="ARBA00004167"/>
    </source>
</evidence>
<dbReference type="Gene3D" id="3.30.200.20">
    <property type="entry name" value="Phosphorylase Kinase, domain 1"/>
    <property type="match status" value="1"/>
</dbReference>
<feature type="domain" description="Gnk2-homologous" evidence="20">
    <location>
        <begin position="138"/>
        <end position="246"/>
    </location>
</feature>
<keyword evidence="9" id="KW-0418">Kinase</keyword>
<feature type="compositionally biased region" description="Low complexity" evidence="16">
    <location>
        <begin position="295"/>
        <end position="310"/>
    </location>
</feature>
<name>A0A7N2LSW0_QUELO</name>
<keyword evidence="7" id="KW-0677">Repeat</keyword>
<keyword evidence="5 17" id="KW-0812">Transmembrane</keyword>
<reference evidence="21" key="2">
    <citation type="submission" date="2021-01" db="UniProtKB">
        <authorList>
            <consortium name="EnsemblPlants"/>
        </authorList>
    </citation>
    <scope>IDENTIFICATION</scope>
</reference>
<dbReference type="Gene3D" id="3.30.430.20">
    <property type="entry name" value="Gnk2 domain, C-X8-C-X2-C motif"/>
    <property type="match status" value="2"/>
</dbReference>
<dbReference type="PROSITE" id="PS00108">
    <property type="entry name" value="PROTEIN_KINASE_ST"/>
    <property type="match status" value="1"/>
</dbReference>
<dbReference type="SUPFAM" id="SSF56112">
    <property type="entry name" value="Protein kinase-like (PK-like)"/>
    <property type="match status" value="1"/>
</dbReference>
<evidence type="ECO:0000256" key="10">
    <source>
        <dbReference type="ARBA" id="ARBA00022840"/>
    </source>
</evidence>
<dbReference type="AlphaFoldDB" id="A0A7N2LSW0"/>
<dbReference type="InterPro" id="IPR008271">
    <property type="entry name" value="Ser/Thr_kinase_AS"/>
</dbReference>
<protein>
    <submittedName>
        <fullName evidence="21">Uncharacterized protein</fullName>
    </submittedName>
</protein>
<dbReference type="Proteomes" id="UP000594261">
    <property type="component" value="Chromosome 5"/>
</dbReference>
<dbReference type="GO" id="GO:0004674">
    <property type="term" value="F:protein serine/threonine kinase activity"/>
    <property type="evidence" value="ECO:0007669"/>
    <property type="project" value="UniProtKB-KW"/>
</dbReference>
<keyword evidence="14" id="KW-0325">Glycoprotein</keyword>
<evidence type="ECO:0000256" key="13">
    <source>
        <dbReference type="ARBA" id="ARBA00023170"/>
    </source>
</evidence>
<dbReference type="GO" id="GO:0005886">
    <property type="term" value="C:plasma membrane"/>
    <property type="evidence" value="ECO:0007669"/>
    <property type="project" value="TreeGrafter"/>
</dbReference>